<dbReference type="EMBL" id="BKCJ011399481">
    <property type="protein sequence ID" value="GFD29949.1"/>
    <property type="molecule type" value="Genomic_DNA"/>
</dbReference>
<sequence>MPIYFVSRALRGLELNYTLMEKPKVSVKGRILADFIVERPEEGSSDTLMEMEEVLPEPWILFMDGSSYTDGSGARLILTNPKGVEFTYALRF</sequence>
<keyword evidence="1" id="KW-0808">Transferase</keyword>
<gene>
    <name evidence="1" type="ORF">Tci_901918</name>
</gene>
<comment type="caution">
    <text evidence="1">The sequence shown here is derived from an EMBL/GenBank/DDBJ whole genome shotgun (WGS) entry which is preliminary data.</text>
</comment>
<evidence type="ECO:0000313" key="1">
    <source>
        <dbReference type="EMBL" id="GFD29949.1"/>
    </source>
</evidence>
<proteinExistence type="predicted"/>
<accession>A0A699V868</accession>
<reference evidence="1" key="1">
    <citation type="journal article" date="2019" name="Sci. Rep.">
        <title>Draft genome of Tanacetum cinerariifolium, the natural source of mosquito coil.</title>
        <authorList>
            <person name="Yamashiro T."/>
            <person name="Shiraishi A."/>
            <person name="Satake H."/>
            <person name="Nakayama K."/>
        </authorList>
    </citation>
    <scope>NUCLEOTIDE SEQUENCE</scope>
</reference>
<dbReference type="AlphaFoldDB" id="A0A699V868"/>
<protein>
    <submittedName>
        <fullName evidence="1">Reverse transcriptase domain-containing protein</fullName>
    </submittedName>
</protein>
<name>A0A699V868_TANCI</name>
<organism evidence="1">
    <name type="scientific">Tanacetum cinerariifolium</name>
    <name type="common">Dalmatian daisy</name>
    <name type="synonym">Chrysanthemum cinerariifolium</name>
    <dbReference type="NCBI Taxonomy" id="118510"/>
    <lineage>
        <taxon>Eukaryota</taxon>
        <taxon>Viridiplantae</taxon>
        <taxon>Streptophyta</taxon>
        <taxon>Embryophyta</taxon>
        <taxon>Tracheophyta</taxon>
        <taxon>Spermatophyta</taxon>
        <taxon>Magnoliopsida</taxon>
        <taxon>eudicotyledons</taxon>
        <taxon>Gunneridae</taxon>
        <taxon>Pentapetalae</taxon>
        <taxon>asterids</taxon>
        <taxon>campanulids</taxon>
        <taxon>Asterales</taxon>
        <taxon>Asteraceae</taxon>
        <taxon>Asteroideae</taxon>
        <taxon>Anthemideae</taxon>
        <taxon>Anthemidinae</taxon>
        <taxon>Tanacetum</taxon>
    </lineage>
</organism>
<dbReference type="GO" id="GO:0003964">
    <property type="term" value="F:RNA-directed DNA polymerase activity"/>
    <property type="evidence" value="ECO:0007669"/>
    <property type="project" value="UniProtKB-KW"/>
</dbReference>
<keyword evidence="1" id="KW-0548">Nucleotidyltransferase</keyword>
<feature type="non-terminal residue" evidence="1">
    <location>
        <position position="92"/>
    </location>
</feature>
<keyword evidence="1" id="KW-0695">RNA-directed DNA polymerase</keyword>